<evidence type="ECO:0000256" key="4">
    <source>
        <dbReference type="RuleBase" id="RU000461"/>
    </source>
</evidence>
<keyword evidence="3 4" id="KW-0479">Metal-binding</keyword>
<dbReference type="InterPro" id="IPR002401">
    <property type="entry name" value="Cyt_P450_E_grp-I"/>
</dbReference>
<dbReference type="PROSITE" id="PS00086">
    <property type="entry name" value="CYTOCHROME_P450"/>
    <property type="match status" value="1"/>
</dbReference>
<dbReference type="GO" id="GO:0004497">
    <property type="term" value="F:monooxygenase activity"/>
    <property type="evidence" value="ECO:0007669"/>
    <property type="project" value="UniProtKB-KW"/>
</dbReference>
<dbReference type="AlphaFoldDB" id="A0AAD4JD62"/>
<dbReference type="InterPro" id="IPR001128">
    <property type="entry name" value="Cyt_P450"/>
</dbReference>
<dbReference type="Proteomes" id="UP001190926">
    <property type="component" value="Unassembled WGS sequence"/>
</dbReference>
<dbReference type="Pfam" id="PF00067">
    <property type="entry name" value="p450"/>
    <property type="match status" value="1"/>
</dbReference>
<dbReference type="PANTHER" id="PTHR24281">
    <property type="entry name" value="STEROID 21-HYDROXYLASE-RELATED"/>
    <property type="match status" value="1"/>
</dbReference>
<comment type="similarity">
    <text evidence="4">Belongs to the cytochrome P450 family.</text>
</comment>
<keyword evidence="5" id="KW-0812">Transmembrane</keyword>
<accession>A0AAD4JD62</accession>
<organism evidence="6 7">
    <name type="scientific">Perilla frutescens var. hirtella</name>
    <name type="common">Perilla citriodora</name>
    <name type="synonym">Perilla setoyensis</name>
    <dbReference type="NCBI Taxonomy" id="608512"/>
    <lineage>
        <taxon>Eukaryota</taxon>
        <taxon>Viridiplantae</taxon>
        <taxon>Streptophyta</taxon>
        <taxon>Embryophyta</taxon>
        <taxon>Tracheophyta</taxon>
        <taxon>Spermatophyta</taxon>
        <taxon>Magnoliopsida</taxon>
        <taxon>eudicotyledons</taxon>
        <taxon>Gunneridae</taxon>
        <taxon>Pentapetalae</taxon>
        <taxon>asterids</taxon>
        <taxon>lamiids</taxon>
        <taxon>Lamiales</taxon>
        <taxon>Lamiaceae</taxon>
        <taxon>Nepetoideae</taxon>
        <taxon>Elsholtzieae</taxon>
        <taxon>Perilla</taxon>
    </lineage>
</organism>
<keyword evidence="5" id="KW-0472">Membrane</keyword>
<dbReference type="GO" id="GO:0016705">
    <property type="term" value="F:oxidoreductase activity, acting on paired donors, with incorporation or reduction of molecular oxygen"/>
    <property type="evidence" value="ECO:0007669"/>
    <property type="project" value="InterPro"/>
</dbReference>
<keyword evidence="3 4" id="KW-0408">Iron</keyword>
<dbReference type="Gene3D" id="1.10.630.10">
    <property type="entry name" value="Cytochrome P450"/>
    <property type="match status" value="1"/>
</dbReference>
<protein>
    <recommendedName>
        <fullName evidence="8">Cytochrome P450</fullName>
    </recommendedName>
</protein>
<evidence type="ECO:0008006" key="8">
    <source>
        <dbReference type="Google" id="ProtNLM"/>
    </source>
</evidence>
<evidence type="ECO:0000256" key="1">
    <source>
        <dbReference type="ARBA" id="ARBA00004167"/>
    </source>
</evidence>
<dbReference type="SUPFAM" id="SSF48264">
    <property type="entry name" value="Cytochrome P450"/>
    <property type="match status" value="1"/>
</dbReference>
<comment type="cofactor">
    <cofactor evidence="3">
        <name>heme</name>
        <dbReference type="ChEBI" id="CHEBI:30413"/>
    </cofactor>
</comment>
<keyword evidence="3 4" id="KW-0349">Heme</keyword>
<evidence type="ECO:0000256" key="5">
    <source>
        <dbReference type="SAM" id="Phobius"/>
    </source>
</evidence>
<evidence type="ECO:0000256" key="3">
    <source>
        <dbReference type="PIRSR" id="PIRSR602401-1"/>
    </source>
</evidence>
<evidence type="ECO:0000313" key="7">
    <source>
        <dbReference type="Proteomes" id="UP001190926"/>
    </source>
</evidence>
<dbReference type="EMBL" id="SDAM02000086">
    <property type="protein sequence ID" value="KAH6831646.1"/>
    <property type="molecule type" value="Genomic_DNA"/>
</dbReference>
<reference evidence="6 7" key="1">
    <citation type="journal article" date="2021" name="Nat. Commun.">
        <title>Incipient diploidization of the medicinal plant Perilla within 10,000 years.</title>
        <authorList>
            <person name="Zhang Y."/>
            <person name="Shen Q."/>
            <person name="Leng L."/>
            <person name="Zhang D."/>
            <person name="Chen S."/>
            <person name="Shi Y."/>
            <person name="Ning Z."/>
            <person name="Chen S."/>
        </authorList>
    </citation>
    <scope>NUCLEOTIDE SEQUENCE [LARGE SCALE GENOMIC DNA]</scope>
    <source>
        <strain evidence="7">cv. PC099</strain>
    </source>
</reference>
<keyword evidence="4" id="KW-0503">Monooxygenase</keyword>
<feature type="transmembrane region" description="Helical" evidence="5">
    <location>
        <begin position="76"/>
        <end position="100"/>
    </location>
</feature>
<dbReference type="InterPro" id="IPR017972">
    <property type="entry name" value="Cyt_P450_CS"/>
</dbReference>
<sequence length="115" mass="13559">MLARKSISDCVIEGYTIPANTLLFVNLWSMGWNHKIWDFSTTFRPQRFLEKEKTAINVKWQHFELLPFGTGRRGCLGMLLAIEEVLIIIGTMIQCFKWKLPDMARRRRRRATVDE</sequence>
<dbReference type="GO" id="GO:0005506">
    <property type="term" value="F:iron ion binding"/>
    <property type="evidence" value="ECO:0007669"/>
    <property type="project" value="InterPro"/>
</dbReference>
<dbReference type="InterPro" id="IPR036396">
    <property type="entry name" value="Cyt_P450_sf"/>
</dbReference>
<comment type="subcellular location">
    <subcellularLocation>
        <location evidence="1">Membrane</location>
        <topology evidence="1">Single-pass membrane protein</topology>
    </subcellularLocation>
</comment>
<name>A0AAD4JD62_PERFH</name>
<gene>
    <name evidence="6" type="ORF">C2S53_009121</name>
</gene>
<keyword evidence="2 4" id="KW-0560">Oxidoreductase</keyword>
<keyword evidence="5" id="KW-1133">Transmembrane helix</keyword>
<feature type="binding site" description="axial binding residue" evidence="3">
    <location>
        <position position="75"/>
    </location>
    <ligand>
        <name>heme</name>
        <dbReference type="ChEBI" id="CHEBI:30413"/>
    </ligand>
    <ligandPart>
        <name>Fe</name>
        <dbReference type="ChEBI" id="CHEBI:18248"/>
    </ligandPart>
</feature>
<evidence type="ECO:0000256" key="2">
    <source>
        <dbReference type="ARBA" id="ARBA00023002"/>
    </source>
</evidence>
<evidence type="ECO:0000313" key="6">
    <source>
        <dbReference type="EMBL" id="KAH6831646.1"/>
    </source>
</evidence>
<dbReference type="GO" id="GO:0020037">
    <property type="term" value="F:heme binding"/>
    <property type="evidence" value="ECO:0007669"/>
    <property type="project" value="InterPro"/>
</dbReference>
<dbReference type="GO" id="GO:0016020">
    <property type="term" value="C:membrane"/>
    <property type="evidence" value="ECO:0007669"/>
    <property type="project" value="UniProtKB-SubCell"/>
</dbReference>
<proteinExistence type="inferred from homology"/>
<keyword evidence="7" id="KW-1185">Reference proteome</keyword>
<comment type="caution">
    <text evidence="6">The sequence shown here is derived from an EMBL/GenBank/DDBJ whole genome shotgun (WGS) entry which is preliminary data.</text>
</comment>
<dbReference type="PRINTS" id="PR00463">
    <property type="entry name" value="EP450I"/>
</dbReference>